<dbReference type="InterPro" id="IPR000182">
    <property type="entry name" value="GNAT_dom"/>
</dbReference>
<dbReference type="InterPro" id="IPR052523">
    <property type="entry name" value="Trichothecene_AcTrans"/>
</dbReference>
<feature type="domain" description="N-acetyltransferase" evidence="1">
    <location>
        <begin position="1"/>
        <end position="178"/>
    </location>
</feature>
<gene>
    <name evidence="2" type="ORF">J2S57_003560</name>
</gene>
<dbReference type="Pfam" id="PF00583">
    <property type="entry name" value="Acetyltransf_1"/>
    <property type="match status" value="1"/>
</dbReference>
<organism evidence="2 3">
    <name type="scientific">Kineosporia succinea</name>
    <dbReference type="NCBI Taxonomy" id="84632"/>
    <lineage>
        <taxon>Bacteria</taxon>
        <taxon>Bacillati</taxon>
        <taxon>Actinomycetota</taxon>
        <taxon>Actinomycetes</taxon>
        <taxon>Kineosporiales</taxon>
        <taxon>Kineosporiaceae</taxon>
        <taxon>Kineosporia</taxon>
    </lineage>
</organism>
<evidence type="ECO:0000313" key="2">
    <source>
        <dbReference type="EMBL" id="MDP9827811.1"/>
    </source>
</evidence>
<dbReference type="SUPFAM" id="SSF55729">
    <property type="entry name" value="Acyl-CoA N-acyltransferases (Nat)"/>
    <property type="match status" value="1"/>
</dbReference>
<proteinExistence type="predicted"/>
<keyword evidence="3" id="KW-1185">Reference proteome</keyword>
<name>A0ABT9P536_9ACTN</name>
<dbReference type="PROSITE" id="PS51186">
    <property type="entry name" value="GNAT"/>
    <property type="match status" value="1"/>
</dbReference>
<dbReference type="Proteomes" id="UP001235712">
    <property type="component" value="Unassembled WGS sequence"/>
</dbReference>
<comment type="caution">
    <text evidence="2">The sequence shown here is derived from an EMBL/GenBank/DDBJ whole genome shotgun (WGS) entry which is preliminary data.</text>
</comment>
<dbReference type="PANTHER" id="PTHR42791">
    <property type="entry name" value="GNAT FAMILY ACETYLTRANSFERASE"/>
    <property type="match status" value="1"/>
</dbReference>
<accession>A0ABT9P536</accession>
<dbReference type="EMBL" id="JAUSQZ010000001">
    <property type="protein sequence ID" value="MDP9827811.1"/>
    <property type="molecule type" value="Genomic_DNA"/>
</dbReference>
<reference evidence="2 3" key="1">
    <citation type="submission" date="2023-07" db="EMBL/GenBank/DDBJ databases">
        <title>Sequencing the genomes of 1000 actinobacteria strains.</title>
        <authorList>
            <person name="Klenk H.-P."/>
        </authorList>
    </citation>
    <scope>NUCLEOTIDE SEQUENCE [LARGE SCALE GENOMIC DNA]</scope>
    <source>
        <strain evidence="2 3">DSM 44388</strain>
    </source>
</reference>
<protein>
    <submittedName>
        <fullName evidence="2">Ribosomal protein S18 acetylase RimI-like enzyme</fullName>
    </submittedName>
</protein>
<dbReference type="RefSeq" id="WP_307244338.1">
    <property type="nucleotide sequence ID" value="NZ_JAUSQZ010000001.1"/>
</dbReference>
<evidence type="ECO:0000259" key="1">
    <source>
        <dbReference type="PROSITE" id="PS51186"/>
    </source>
</evidence>
<evidence type="ECO:0000313" key="3">
    <source>
        <dbReference type="Proteomes" id="UP001235712"/>
    </source>
</evidence>
<dbReference type="PANTHER" id="PTHR42791:SF1">
    <property type="entry name" value="N-ACETYLTRANSFERASE DOMAIN-CONTAINING PROTEIN"/>
    <property type="match status" value="1"/>
</dbReference>
<dbReference type="InterPro" id="IPR016181">
    <property type="entry name" value="Acyl_CoA_acyltransferase"/>
</dbReference>
<dbReference type="CDD" id="cd04301">
    <property type="entry name" value="NAT_SF"/>
    <property type="match status" value="1"/>
</dbReference>
<dbReference type="Gene3D" id="3.40.630.30">
    <property type="match status" value="1"/>
</dbReference>
<sequence length="178" mass="19436">MITVATPADRPAVVRMLVAAFVTDPFLRLAFPDDAEYPAGAEAFFGHLFDQRVGHGTVWIADGGTAAALWEPPGITLKPELRLDEPARSRMRAYDDAVHHALPAEPFFYLGVLGTHPDHQGRGHGRAVMAAGLEEAARQNLPAYLETTNPGNVALYERAGWRVTAELDSPLPVWVMKQ</sequence>